<dbReference type="Pfam" id="PF21189">
    <property type="entry name" value="PHA02142"/>
    <property type="match status" value="1"/>
</dbReference>
<dbReference type="Pfam" id="PF09414">
    <property type="entry name" value="RNA_ligase"/>
    <property type="match status" value="1"/>
</dbReference>
<reference evidence="2" key="1">
    <citation type="journal article" date="2015" name="Nature">
        <title>Complex archaea that bridge the gap between prokaryotes and eukaryotes.</title>
        <authorList>
            <person name="Spang A."/>
            <person name="Saw J.H."/>
            <person name="Jorgensen S.L."/>
            <person name="Zaremba-Niedzwiedzka K."/>
            <person name="Martijn J."/>
            <person name="Lind A.E."/>
            <person name="van Eijk R."/>
            <person name="Schleper C."/>
            <person name="Guy L."/>
            <person name="Ettema T.J."/>
        </authorList>
    </citation>
    <scope>NUCLEOTIDE SEQUENCE</scope>
</reference>
<proteinExistence type="predicted"/>
<gene>
    <name evidence="2" type="ORF">LCGC14_0889880</name>
</gene>
<dbReference type="SUPFAM" id="SSF56091">
    <property type="entry name" value="DNA ligase/mRNA capping enzyme, catalytic domain"/>
    <property type="match status" value="1"/>
</dbReference>
<dbReference type="InterPro" id="IPR012646">
    <property type="entry name" value="RNA_ligase_DRB0094"/>
</dbReference>
<name>A0A0F9NZL4_9ZZZZ</name>
<organism evidence="2">
    <name type="scientific">marine sediment metagenome</name>
    <dbReference type="NCBI Taxonomy" id="412755"/>
    <lineage>
        <taxon>unclassified sequences</taxon>
        <taxon>metagenomes</taxon>
        <taxon>ecological metagenomes</taxon>
    </lineage>
</organism>
<dbReference type="AlphaFoldDB" id="A0A0F9NZL4"/>
<accession>A0A0F9NZL4</accession>
<protein>
    <recommendedName>
        <fullName evidence="1">RNA ligase domain-containing protein</fullName>
    </recommendedName>
</protein>
<dbReference type="Gene3D" id="3.30.470.30">
    <property type="entry name" value="DNA ligase/mRNA capping enzyme"/>
    <property type="match status" value="1"/>
</dbReference>
<dbReference type="NCBIfam" id="TIGR02306">
    <property type="entry name" value="RNA_lig_DRB0094"/>
    <property type="match status" value="1"/>
</dbReference>
<evidence type="ECO:0000259" key="1">
    <source>
        <dbReference type="Pfam" id="PF09414"/>
    </source>
</evidence>
<comment type="caution">
    <text evidence="2">The sequence shown here is derived from an EMBL/GenBank/DDBJ whole genome shotgun (WGS) entry which is preliminary data.</text>
</comment>
<evidence type="ECO:0000313" key="2">
    <source>
        <dbReference type="EMBL" id="KKN24940.1"/>
    </source>
</evidence>
<sequence length="329" mass="37311">MERALATIQTIQAIDPIPAADRIETATVLGWKVVVQKGQFHPGDRCIFCEVDSLLPEREAFEFMRPRGFRVKTTLLRGQLSQGLLLVPEDFSVQNLTVGTDVTKQLGIQQYRHPSEDDPDSEVIGPLPGFLPRTKEPRVQSFPGVLDEMQGLQCYISTKLNGKSCTVYNAGSDLLVCGRRGQMLNHADSPYWNAIAAYRLDQKLESEASHYAVQGEVVGPGIRGNQLGLDRLDFRCFNVYEVRHGRYLDYYDFVTFCYEHELETVPLERVNLKFDFTLPELLRMTEGNYDSGHPQEGIVVRPLVEQYSPTLKGRLSFKVLNDQHLLTEE</sequence>
<dbReference type="EMBL" id="LAZR01002844">
    <property type="protein sequence ID" value="KKN24940.1"/>
    <property type="molecule type" value="Genomic_DNA"/>
</dbReference>
<dbReference type="InterPro" id="IPR021122">
    <property type="entry name" value="RNA_ligase_dom_REL/Rnl2"/>
</dbReference>
<feature type="domain" description="RNA ligase" evidence="1">
    <location>
        <begin position="155"/>
        <end position="319"/>
    </location>
</feature>